<dbReference type="Gene3D" id="3.20.20.70">
    <property type="entry name" value="Aldolase class I"/>
    <property type="match status" value="1"/>
</dbReference>
<keyword evidence="3" id="KW-0119">Carbohydrate metabolism</keyword>
<comment type="catalytic activity">
    <reaction evidence="4">
        <text>alpha-D-galactosyl-(1-&gt;3)-1D-myo-inositol + sucrose = raffinose + myo-inositol</text>
        <dbReference type="Rhea" id="RHEA:20161"/>
        <dbReference type="ChEBI" id="CHEBI:16634"/>
        <dbReference type="ChEBI" id="CHEBI:17268"/>
        <dbReference type="ChEBI" id="CHEBI:17505"/>
        <dbReference type="ChEBI" id="CHEBI:17992"/>
        <dbReference type="EC" id="2.4.1.82"/>
    </reaction>
</comment>
<dbReference type="InterPro" id="IPR008811">
    <property type="entry name" value="Glycosyl_hydrolases_36"/>
</dbReference>
<dbReference type="FunFam" id="3.20.20.70:FF:000222">
    <property type="entry name" value="Raffinose synthase Sip1 protein"/>
    <property type="match status" value="1"/>
</dbReference>
<dbReference type="AlphaFoldDB" id="A0A8A3PB61"/>
<dbReference type="PANTHER" id="PTHR31268">
    <property type="match status" value="1"/>
</dbReference>
<dbReference type="Proteomes" id="UP000672032">
    <property type="component" value="Chromosome 3"/>
</dbReference>
<dbReference type="EMBL" id="CP063407">
    <property type="protein sequence ID" value="QSZ32346.1"/>
    <property type="molecule type" value="Genomic_DNA"/>
</dbReference>
<evidence type="ECO:0000256" key="3">
    <source>
        <dbReference type="ARBA" id="ARBA00023277"/>
    </source>
</evidence>
<accession>A0A8A3PB61</accession>
<dbReference type="GO" id="GO:0004557">
    <property type="term" value="F:alpha-galactosidase activity"/>
    <property type="evidence" value="ECO:0007669"/>
    <property type="project" value="UniProtKB-EC"/>
</dbReference>
<evidence type="ECO:0000256" key="4">
    <source>
        <dbReference type="ARBA" id="ARBA00049426"/>
    </source>
</evidence>
<dbReference type="Pfam" id="PF05691">
    <property type="entry name" value="Raffinose_syn"/>
    <property type="match status" value="1"/>
</dbReference>
<dbReference type="SUPFAM" id="SSF51445">
    <property type="entry name" value="(Trans)glycosidases"/>
    <property type="match status" value="1"/>
</dbReference>
<keyword evidence="6" id="KW-1185">Reference proteome</keyword>
<dbReference type="InterPro" id="IPR013785">
    <property type="entry name" value="Aldolase_TIM"/>
</dbReference>
<dbReference type="InterPro" id="IPR017853">
    <property type="entry name" value="GH"/>
</dbReference>
<evidence type="ECO:0000256" key="2">
    <source>
        <dbReference type="ARBA" id="ARBA00007240"/>
    </source>
</evidence>
<proteinExistence type="inferred from homology"/>
<comment type="catalytic activity">
    <reaction evidence="1">
        <text>Hydrolysis of terminal, non-reducing alpha-D-galactose residues in alpha-D-galactosides, including galactose oligosaccharides, galactomannans and galactolipids.</text>
        <dbReference type="EC" id="3.2.1.22"/>
    </reaction>
</comment>
<name>A0A8A3PB61_9HELO</name>
<dbReference type="PANTHER" id="PTHR31268:SF32">
    <property type="entry name" value="GALACTINOL--SUCROSE GALACTOSYLTRANSFERASE 2-RELATED"/>
    <property type="match status" value="1"/>
</dbReference>
<dbReference type="GO" id="GO:0047274">
    <property type="term" value="F:galactinol-sucrose galactosyltransferase activity"/>
    <property type="evidence" value="ECO:0007669"/>
    <property type="project" value="UniProtKB-EC"/>
</dbReference>
<protein>
    <recommendedName>
        <fullName evidence="7">Alpha-galactosidase</fullName>
    </recommendedName>
</protein>
<evidence type="ECO:0000313" key="6">
    <source>
        <dbReference type="Proteomes" id="UP000672032"/>
    </source>
</evidence>
<gene>
    <name evidence="5" type="ORF">DSL72_001920</name>
</gene>
<reference evidence="5" key="1">
    <citation type="submission" date="2020-10" db="EMBL/GenBank/DDBJ databases">
        <title>Genome Sequence of Monilinia vaccinii-corymbosi Sheds Light on Mummy Berry Disease Infection of Blueberry and Mating Type.</title>
        <authorList>
            <person name="Yow A.G."/>
            <person name="Zhang Y."/>
            <person name="Bansal K."/>
            <person name="Eacker S.M."/>
            <person name="Sullivan S."/>
            <person name="Liachko I."/>
            <person name="Cubeta M.A."/>
            <person name="Rollins J.A."/>
            <person name="Ashrafi H."/>
        </authorList>
    </citation>
    <scope>NUCLEOTIDE SEQUENCE</scope>
    <source>
        <strain evidence="5">RL-1</strain>
    </source>
</reference>
<dbReference type="OrthoDB" id="4664297at2759"/>
<comment type="similarity">
    <text evidence="2">Belongs to the glycosyl hydrolases 36 family.</text>
</comment>
<evidence type="ECO:0000256" key="1">
    <source>
        <dbReference type="ARBA" id="ARBA00001255"/>
    </source>
</evidence>
<sequence length="932" mass="103488">MEEPQTFISGADGNEVFQAKYIPKQKGPLTSDHPSMKAYIATYPPLGQLTTIPNLTQSDAGTAKFVTALLEVEQSRAAEPWEVSLLFLDGDKWVESQMESIEKADSLPTILQTVAPLGLHRLFFKTCLPPRLPTKFTVKFRSNSNQSWKLVKDHQGSQDGTVILRTVTAEENSSGNLSDYIENLNPALDAKNYRSQCPGTTLWSVQVPIEGAVGKDSTFKDIEFGLPWGRDKLARWFALIRIWTPWLAPRQGKTIFDLDKEAVTCSFLSSEGKHIVLLAISGIDNVMTLFKSSSDGRVILTVRSDNPKNSVARILVGLGDDYESANAAVMYHARQVVATFAGASGETQNEIEALKEGTEKTKVWVENWCDGLTYCMLTEPPSLCNSLTDDPGTWNALGQRLTEDKILQAVEVLAQNKINVTNFIIDDNWQAIDYKGHGQFQHGWIEFEAERKAFPNGLKHTISLIRQKLPSIQHVAVWHAILGYWGGLAPGGKIAENYKTVEVIRRDSLRRNLPLGGKMTVVAKEDVQRFYNDFYSFLSSCGVDAVKTDAQFMLDLFDSAEDRSDLISAYQDAWTLSTLRHFSVKAISCMSQIPQILFHSQLPQNRPPILVRNSDDFFPEIATSHPWHVFTNAHNSLFTQHLNLIPDWDMFQTVHDYSGFHAAARCVSGGPIYITDVPGQHDLDLINQMTGPTPRGKTIIFRPSVVGKSLDQYNGYDDDHILAIGTYHGAAYTGTGIIGFFNVSQRPLSELVPLYKFPGVEKAQFYIIRAHSSGAISKPMQVVDSQALIYVSLAVRGYDILSAYPLRGFVDQENDNNTTWIANCGLLGKMAGAAAIVDSKMTKSENRTIVIDTNLKALGTLGIYISTLPEISFKDNLLVTILGKVLPIHTVTVSKDDPHVLEIDTLAAWKKLELSAGWSNEVEVKIYIHPVA</sequence>
<evidence type="ECO:0008006" key="7">
    <source>
        <dbReference type="Google" id="ProtNLM"/>
    </source>
</evidence>
<organism evidence="5 6">
    <name type="scientific">Monilinia vaccinii-corymbosi</name>
    <dbReference type="NCBI Taxonomy" id="61207"/>
    <lineage>
        <taxon>Eukaryota</taxon>
        <taxon>Fungi</taxon>
        <taxon>Dikarya</taxon>
        <taxon>Ascomycota</taxon>
        <taxon>Pezizomycotina</taxon>
        <taxon>Leotiomycetes</taxon>
        <taxon>Helotiales</taxon>
        <taxon>Sclerotiniaceae</taxon>
        <taxon>Monilinia</taxon>
    </lineage>
</organism>
<evidence type="ECO:0000313" key="5">
    <source>
        <dbReference type="EMBL" id="QSZ32346.1"/>
    </source>
</evidence>